<evidence type="ECO:0000313" key="6">
    <source>
        <dbReference type="Proteomes" id="UP001198151"/>
    </source>
</evidence>
<comment type="catalytic activity">
    <reaction evidence="4">
        <text>(6S)-5-formyl-5,6,7,8-tetrahydrofolate + ATP = (6R)-5,10-methenyltetrahydrofolate + ADP + phosphate</text>
        <dbReference type="Rhea" id="RHEA:10488"/>
        <dbReference type="ChEBI" id="CHEBI:30616"/>
        <dbReference type="ChEBI" id="CHEBI:43474"/>
        <dbReference type="ChEBI" id="CHEBI:57455"/>
        <dbReference type="ChEBI" id="CHEBI:57457"/>
        <dbReference type="ChEBI" id="CHEBI:456216"/>
        <dbReference type="EC" id="6.3.3.2"/>
    </reaction>
</comment>
<dbReference type="Gene3D" id="3.40.50.10420">
    <property type="entry name" value="NagB/RpiA/CoA transferase-like"/>
    <property type="match status" value="1"/>
</dbReference>
<keyword evidence="6" id="KW-1185">Reference proteome</keyword>
<evidence type="ECO:0000256" key="1">
    <source>
        <dbReference type="ARBA" id="ARBA00010638"/>
    </source>
</evidence>
<evidence type="ECO:0000256" key="2">
    <source>
        <dbReference type="ARBA" id="ARBA00022741"/>
    </source>
</evidence>
<gene>
    <name evidence="5" type="ORF">LKD70_03380</name>
</gene>
<dbReference type="PANTHER" id="PTHR23407">
    <property type="entry name" value="ATPASE INHIBITOR/5-FORMYLTETRAHYDROFOLATE CYCLO-LIGASE"/>
    <property type="match status" value="1"/>
</dbReference>
<dbReference type="Pfam" id="PF01812">
    <property type="entry name" value="5-FTHF_cyc-lig"/>
    <property type="match status" value="1"/>
</dbReference>
<dbReference type="InterPro" id="IPR002698">
    <property type="entry name" value="FTHF_cligase"/>
</dbReference>
<organism evidence="5 6">
    <name type="scientific">Ruminococcus turbiniformis</name>
    <dbReference type="NCBI Taxonomy" id="2881258"/>
    <lineage>
        <taxon>Bacteria</taxon>
        <taxon>Bacillati</taxon>
        <taxon>Bacillota</taxon>
        <taxon>Clostridia</taxon>
        <taxon>Eubacteriales</taxon>
        <taxon>Oscillospiraceae</taxon>
        <taxon>Ruminococcus</taxon>
    </lineage>
</organism>
<name>A0ABS8FV47_9FIRM</name>
<dbReference type="InterPro" id="IPR024185">
    <property type="entry name" value="FTHF_cligase-like_sf"/>
</dbReference>
<dbReference type="InterPro" id="IPR037171">
    <property type="entry name" value="NagB/RpiA_transferase-like"/>
</dbReference>
<dbReference type="GO" id="GO:0030272">
    <property type="term" value="F:5-formyltetrahydrofolate cyclo-ligase activity"/>
    <property type="evidence" value="ECO:0007669"/>
    <property type="project" value="UniProtKB-EC"/>
</dbReference>
<sequence>MKNTGTEEKKDIRKQYLGIRKSIPSDVRADADRRITERLLESSLFLEAQSVYCYVSYGHEADTRRILEESLRRGKKTAAPRVLGKRRMEFFFLETTEDLSPGFHSIPEPVTKCEMAPLPGSDALVIMPGTAFDRKGARLGYGGGYYDAYLSRCPECERAAIAYSVQITQLLPREPHDVRPHVIFTEKEMIVCPQEQDFREIR</sequence>
<keyword evidence="3 4" id="KW-0067">ATP-binding</keyword>
<keyword evidence="2 4" id="KW-0547">Nucleotide-binding</keyword>
<dbReference type="PIRSF" id="PIRSF006806">
    <property type="entry name" value="FTHF_cligase"/>
    <property type="match status" value="1"/>
</dbReference>
<reference evidence="5 6" key="1">
    <citation type="submission" date="2021-10" db="EMBL/GenBank/DDBJ databases">
        <title>Anaerobic single-cell dispensing facilitates the cultivation of human gut bacteria.</title>
        <authorList>
            <person name="Afrizal A."/>
        </authorList>
    </citation>
    <scope>NUCLEOTIDE SEQUENCE [LARGE SCALE GENOMIC DNA]</scope>
    <source>
        <strain evidence="5 6">CLA-AA-H200</strain>
    </source>
</reference>
<comment type="cofactor">
    <cofactor evidence="4">
        <name>Mg(2+)</name>
        <dbReference type="ChEBI" id="CHEBI:18420"/>
    </cofactor>
</comment>
<keyword evidence="4" id="KW-0460">Magnesium</keyword>
<evidence type="ECO:0000256" key="3">
    <source>
        <dbReference type="ARBA" id="ARBA00022840"/>
    </source>
</evidence>
<evidence type="ECO:0000256" key="4">
    <source>
        <dbReference type="RuleBase" id="RU361279"/>
    </source>
</evidence>
<keyword evidence="4" id="KW-0479">Metal-binding</keyword>
<dbReference type="RefSeq" id="WP_227706733.1">
    <property type="nucleotide sequence ID" value="NZ_JAJEQX010000004.1"/>
</dbReference>
<comment type="caution">
    <text evidence="5">The sequence shown here is derived from an EMBL/GenBank/DDBJ whole genome shotgun (WGS) entry which is preliminary data.</text>
</comment>
<dbReference type="NCBIfam" id="TIGR02727">
    <property type="entry name" value="MTHFS_bact"/>
    <property type="match status" value="1"/>
</dbReference>
<evidence type="ECO:0000313" key="5">
    <source>
        <dbReference type="EMBL" id="MCC2253489.1"/>
    </source>
</evidence>
<keyword evidence="5" id="KW-0436">Ligase</keyword>
<dbReference type="EMBL" id="JAJEQX010000004">
    <property type="protein sequence ID" value="MCC2253489.1"/>
    <property type="molecule type" value="Genomic_DNA"/>
</dbReference>
<comment type="similarity">
    <text evidence="1 4">Belongs to the 5-formyltetrahydrofolate cyclo-ligase family.</text>
</comment>
<accession>A0ABS8FV47</accession>
<dbReference type="SUPFAM" id="SSF100950">
    <property type="entry name" value="NagB/RpiA/CoA transferase-like"/>
    <property type="match status" value="1"/>
</dbReference>
<dbReference type="Proteomes" id="UP001198151">
    <property type="component" value="Unassembled WGS sequence"/>
</dbReference>
<protein>
    <recommendedName>
        <fullName evidence="4">5-formyltetrahydrofolate cyclo-ligase</fullName>
        <ecNumber evidence="4">6.3.3.2</ecNumber>
    </recommendedName>
</protein>
<proteinExistence type="inferred from homology"/>
<dbReference type="PANTHER" id="PTHR23407:SF1">
    <property type="entry name" value="5-FORMYLTETRAHYDROFOLATE CYCLO-LIGASE"/>
    <property type="match status" value="1"/>
</dbReference>
<dbReference type="EC" id="6.3.3.2" evidence="4"/>